<proteinExistence type="predicted"/>
<evidence type="ECO:0000313" key="3">
    <source>
        <dbReference type="Proteomes" id="UP000187406"/>
    </source>
</evidence>
<keyword evidence="3" id="KW-1185">Reference proteome</keyword>
<evidence type="ECO:0000256" key="1">
    <source>
        <dbReference type="SAM" id="Phobius"/>
    </source>
</evidence>
<dbReference type="Proteomes" id="UP000187406">
    <property type="component" value="Unassembled WGS sequence"/>
</dbReference>
<gene>
    <name evidence="2" type="ORF">CFOL_v3_23075</name>
</gene>
<feature type="non-terminal residue" evidence="2">
    <location>
        <position position="1"/>
    </location>
</feature>
<name>A0A1Q3CH79_CEPFO</name>
<dbReference type="InParanoid" id="A0A1Q3CH79"/>
<keyword evidence="1" id="KW-1133">Transmembrane helix</keyword>
<evidence type="ECO:0008006" key="4">
    <source>
        <dbReference type="Google" id="ProtNLM"/>
    </source>
</evidence>
<sequence>LIVYGDDIVITGSDVKEISMLKTFLGTEFAIKDLFCTFVVRNLQTWWSKKQGMVTRSNAEAEFRASRMAYMSFFGAIVFSMTCVSQLSCLCVYIVIVKISIPKSMLVRRRYLLNIYIEQTHLIFSIWDSHPNTRPHVQRGLIHKLSSRATWTYTQIVPHVNQPCSDTMLRSPSLKSCL</sequence>
<feature type="transmembrane region" description="Helical" evidence="1">
    <location>
        <begin position="73"/>
        <end position="101"/>
    </location>
</feature>
<reference evidence="3" key="1">
    <citation type="submission" date="2016-04" db="EMBL/GenBank/DDBJ databases">
        <title>Cephalotus genome sequencing.</title>
        <authorList>
            <person name="Fukushima K."/>
            <person name="Hasebe M."/>
            <person name="Fang X."/>
        </authorList>
    </citation>
    <scope>NUCLEOTIDE SEQUENCE [LARGE SCALE GENOMIC DNA]</scope>
    <source>
        <strain evidence="3">cv. St1</strain>
    </source>
</reference>
<organism evidence="2 3">
    <name type="scientific">Cephalotus follicularis</name>
    <name type="common">Albany pitcher plant</name>
    <dbReference type="NCBI Taxonomy" id="3775"/>
    <lineage>
        <taxon>Eukaryota</taxon>
        <taxon>Viridiplantae</taxon>
        <taxon>Streptophyta</taxon>
        <taxon>Embryophyta</taxon>
        <taxon>Tracheophyta</taxon>
        <taxon>Spermatophyta</taxon>
        <taxon>Magnoliopsida</taxon>
        <taxon>eudicotyledons</taxon>
        <taxon>Gunneridae</taxon>
        <taxon>Pentapetalae</taxon>
        <taxon>rosids</taxon>
        <taxon>fabids</taxon>
        <taxon>Oxalidales</taxon>
        <taxon>Cephalotaceae</taxon>
        <taxon>Cephalotus</taxon>
    </lineage>
</organism>
<keyword evidence="1" id="KW-0472">Membrane</keyword>
<accession>A0A1Q3CH79</accession>
<keyword evidence="1" id="KW-0812">Transmembrane</keyword>
<dbReference type="AlphaFoldDB" id="A0A1Q3CH79"/>
<evidence type="ECO:0000313" key="2">
    <source>
        <dbReference type="EMBL" id="GAV79610.1"/>
    </source>
</evidence>
<comment type="caution">
    <text evidence="2">The sequence shown here is derived from an EMBL/GenBank/DDBJ whole genome shotgun (WGS) entry which is preliminary data.</text>
</comment>
<dbReference type="OrthoDB" id="128382at2759"/>
<protein>
    <recommendedName>
        <fullName evidence="4">RVT_2 domain-containing protein</fullName>
    </recommendedName>
</protein>
<dbReference type="EMBL" id="BDDD01002006">
    <property type="protein sequence ID" value="GAV79610.1"/>
    <property type="molecule type" value="Genomic_DNA"/>
</dbReference>